<accession>A0A1H3EBQ4</accession>
<sequence length="95" mass="11270">FFQRYLAHIITERRLKTLALKSLPKELDAWSTPLPKEQWAKPSEELLTLNQQLIRAYERGLRFTEMGPVSQWQPNRQEKQRSKRGRGRHKSGTLL</sequence>
<dbReference type="AlphaFoldDB" id="A0A1H3EBQ4"/>
<gene>
    <name evidence="2" type="ORF">SAMN04487960_1212</name>
</gene>
<evidence type="ECO:0000256" key="1">
    <source>
        <dbReference type="SAM" id="MobiDB-lite"/>
    </source>
</evidence>
<reference evidence="2 3" key="1">
    <citation type="submission" date="2016-10" db="EMBL/GenBank/DDBJ databases">
        <authorList>
            <person name="de Groot N.N."/>
        </authorList>
    </citation>
    <scope>NUCLEOTIDE SEQUENCE [LARGE SCALE GENOMIC DNA]</scope>
    <source>
        <strain evidence="2 3">CGMCC 1.7059</strain>
    </source>
</reference>
<protein>
    <submittedName>
        <fullName evidence="2">Uncharacterized protein</fullName>
    </submittedName>
</protein>
<feature type="non-terminal residue" evidence="2">
    <location>
        <position position="1"/>
    </location>
</feature>
<dbReference type="Proteomes" id="UP000199675">
    <property type="component" value="Unassembled WGS sequence"/>
</dbReference>
<organism evidence="2 3">
    <name type="scientific">Marinobacter mobilis</name>
    <dbReference type="NCBI Taxonomy" id="488533"/>
    <lineage>
        <taxon>Bacteria</taxon>
        <taxon>Pseudomonadati</taxon>
        <taxon>Pseudomonadota</taxon>
        <taxon>Gammaproteobacteria</taxon>
        <taxon>Pseudomonadales</taxon>
        <taxon>Marinobacteraceae</taxon>
        <taxon>Marinobacter</taxon>
    </lineage>
</organism>
<evidence type="ECO:0000313" key="2">
    <source>
        <dbReference type="EMBL" id="SDX76121.1"/>
    </source>
</evidence>
<keyword evidence="3" id="KW-1185">Reference proteome</keyword>
<name>A0A1H3EBQ4_9GAMM</name>
<evidence type="ECO:0000313" key="3">
    <source>
        <dbReference type="Proteomes" id="UP000199675"/>
    </source>
</evidence>
<dbReference type="EMBL" id="FNNE01000021">
    <property type="protein sequence ID" value="SDX76121.1"/>
    <property type="molecule type" value="Genomic_DNA"/>
</dbReference>
<proteinExistence type="predicted"/>
<feature type="region of interest" description="Disordered" evidence="1">
    <location>
        <begin position="68"/>
        <end position="95"/>
    </location>
</feature>
<feature type="compositionally biased region" description="Basic residues" evidence="1">
    <location>
        <begin position="81"/>
        <end position="95"/>
    </location>
</feature>